<feature type="non-terminal residue" evidence="3">
    <location>
        <position position="250"/>
    </location>
</feature>
<feature type="domain" description="Heterokaryon incompatibility" evidence="1">
    <location>
        <begin position="23"/>
        <end position="117"/>
    </location>
</feature>
<reference evidence="4" key="1">
    <citation type="journal article" date="2012" name="Science">
        <title>The Paleozoic origin of enzymatic lignin decomposition reconstructed from 31 fungal genomes.</title>
        <authorList>
            <person name="Floudas D."/>
            <person name="Binder M."/>
            <person name="Riley R."/>
            <person name="Barry K."/>
            <person name="Blanchette R.A."/>
            <person name="Henrissat B."/>
            <person name="Martinez A.T."/>
            <person name="Otillar R."/>
            <person name="Spatafora J.W."/>
            <person name="Yadav J.S."/>
            <person name="Aerts A."/>
            <person name="Benoit I."/>
            <person name="Boyd A."/>
            <person name="Carlson A."/>
            <person name="Copeland A."/>
            <person name="Coutinho P.M."/>
            <person name="de Vries R.P."/>
            <person name="Ferreira P."/>
            <person name="Findley K."/>
            <person name="Foster B."/>
            <person name="Gaskell J."/>
            <person name="Glotzer D."/>
            <person name="Gorecki P."/>
            <person name="Heitman J."/>
            <person name="Hesse C."/>
            <person name="Hori C."/>
            <person name="Igarashi K."/>
            <person name="Jurgens J.A."/>
            <person name="Kallen N."/>
            <person name="Kersten P."/>
            <person name="Kohler A."/>
            <person name="Kuees U."/>
            <person name="Kumar T.K.A."/>
            <person name="Kuo A."/>
            <person name="LaButti K."/>
            <person name="Larrondo L.F."/>
            <person name="Lindquist E."/>
            <person name="Ling A."/>
            <person name="Lombard V."/>
            <person name="Lucas S."/>
            <person name="Lundell T."/>
            <person name="Martin R."/>
            <person name="McLaughlin D.J."/>
            <person name="Morgenstern I."/>
            <person name="Morin E."/>
            <person name="Murat C."/>
            <person name="Nagy L.G."/>
            <person name="Nolan M."/>
            <person name="Ohm R.A."/>
            <person name="Patyshakuliyeva A."/>
            <person name="Rokas A."/>
            <person name="Ruiz-Duenas F.J."/>
            <person name="Sabat G."/>
            <person name="Salamov A."/>
            <person name="Samejima M."/>
            <person name="Schmutz J."/>
            <person name="Slot J.C."/>
            <person name="St John F."/>
            <person name="Stenlid J."/>
            <person name="Sun H."/>
            <person name="Sun S."/>
            <person name="Syed K."/>
            <person name="Tsang A."/>
            <person name="Wiebenga A."/>
            <person name="Young D."/>
            <person name="Pisabarro A."/>
            <person name="Eastwood D.C."/>
            <person name="Martin F."/>
            <person name="Cullen D."/>
            <person name="Grigoriev I.V."/>
            <person name="Hibbett D.S."/>
        </authorList>
    </citation>
    <scope>NUCLEOTIDE SEQUENCE [LARGE SCALE GENOMIC DNA]</scope>
    <source>
        <strain evidence="4">FP-101664</strain>
    </source>
</reference>
<evidence type="ECO:0000313" key="4">
    <source>
        <dbReference type="Proteomes" id="UP000054317"/>
    </source>
</evidence>
<proteinExistence type="predicted"/>
<accession>R7S7J4</accession>
<dbReference type="Pfam" id="PF06985">
    <property type="entry name" value="HET"/>
    <property type="match status" value="1"/>
</dbReference>
<dbReference type="EMBL" id="JH711797">
    <property type="protein sequence ID" value="EIW51971.1"/>
    <property type="molecule type" value="Genomic_DNA"/>
</dbReference>
<dbReference type="AlphaFoldDB" id="R7S7J4"/>
<dbReference type="PANTHER" id="PTHR10622:SF10">
    <property type="entry name" value="HET DOMAIN-CONTAINING PROTEIN"/>
    <property type="match status" value="1"/>
</dbReference>
<dbReference type="OrthoDB" id="674604at2759"/>
<dbReference type="GeneID" id="19408870"/>
<dbReference type="Proteomes" id="UP000054317">
    <property type="component" value="Unassembled WGS sequence"/>
</dbReference>
<protein>
    <submittedName>
        <fullName evidence="3">HET-domain-containing protein</fullName>
    </submittedName>
</protein>
<dbReference type="RefSeq" id="XP_008045083.1">
    <property type="nucleotide sequence ID" value="XM_008046892.1"/>
</dbReference>
<sequence length="250" mass="28272">MPRFLNTYTGEFEWHDNPARVRYAILSHTWRSAADGGEQSLEDVKKLQSASFVPAQRHEISQACLVARMNGFQLIWIDSCCIDKASSAELSEAINSMYELYRLSGACYVYLADVPDDDHPQALGSSFRFSRWRKRGWTLQELIAPERVIFLTSTWRFLGTRLGLATTLADITTISVDILVGHASVASISVAQRMSWASLRETTRVEDRAYSLLGIFGVHLSPIYGEGDNAFRRLQEEIIKTIPDQSIFAW</sequence>
<feature type="domain" description="DUF8212" evidence="2">
    <location>
        <begin position="229"/>
        <end position="250"/>
    </location>
</feature>
<evidence type="ECO:0000259" key="2">
    <source>
        <dbReference type="Pfam" id="PF26640"/>
    </source>
</evidence>
<evidence type="ECO:0000259" key="1">
    <source>
        <dbReference type="Pfam" id="PF06985"/>
    </source>
</evidence>
<dbReference type="InterPro" id="IPR058525">
    <property type="entry name" value="DUF8212"/>
</dbReference>
<keyword evidence="4" id="KW-1185">Reference proteome</keyword>
<dbReference type="KEGG" id="tvs:TRAVEDRAFT_136180"/>
<evidence type="ECO:0000313" key="3">
    <source>
        <dbReference type="EMBL" id="EIW51971.1"/>
    </source>
</evidence>
<dbReference type="InterPro" id="IPR010730">
    <property type="entry name" value="HET"/>
</dbReference>
<organism evidence="3 4">
    <name type="scientific">Trametes versicolor (strain FP-101664)</name>
    <name type="common">White-rot fungus</name>
    <name type="synonym">Coriolus versicolor</name>
    <dbReference type="NCBI Taxonomy" id="717944"/>
    <lineage>
        <taxon>Eukaryota</taxon>
        <taxon>Fungi</taxon>
        <taxon>Dikarya</taxon>
        <taxon>Basidiomycota</taxon>
        <taxon>Agaricomycotina</taxon>
        <taxon>Agaricomycetes</taxon>
        <taxon>Polyporales</taxon>
        <taxon>Polyporaceae</taxon>
        <taxon>Trametes</taxon>
    </lineage>
</organism>
<dbReference type="OMA" id="HEISQAC"/>
<dbReference type="Pfam" id="PF26640">
    <property type="entry name" value="DUF8212"/>
    <property type="match status" value="1"/>
</dbReference>
<dbReference type="PANTHER" id="PTHR10622">
    <property type="entry name" value="HET DOMAIN-CONTAINING PROTEIN"/>
    <property type="match status" value="1"/>
</dbReference>
<gene>
    <name evidence="3" type="ORF">TRAVEDRAFT_136180</name>
</gene>
<name>R7S7J4_TRAVS</name>